<dbReference type="PIRSF" id="PIRSF006809">
    <property type="entry name" value="GTP-binding_hflX_prd"/>
    <property type="match status" value="1"/>
</dbReference>
<evidence type="ECO:0000256" key="4">
    <source>
        <dbReference type="ARBA" id="ARBA00022741"/>
    </source>
</evidence>
<dbReference type="PANTHER" id="PTHR10229">
    <property type="entry name" value="GTP-BINDING PROTEIN HFLX"/>
    <property type="match status" value="1"/>
</dbReference>
<dbReference type="InterPro" id="IPR006073">
    <property type="entry name" value="GTP-bd"/>
</dbReference>
<evidence type="ECO:0000256" key="1">
    <source>
        <dbReference type="ARBA" id="ARBA00004496"/>
    </source>
</evidence>
<dbReference type="SUPFAM" id="SSF52540">
    <property type="entry name" value="P-loop containing nucleoside triphosphate hydrolases"/>
    <property type="match status" value="1"/>
</dbReference>
<accession>A0A0W8EAC5</accession>
<dbReference type="NCBIfam" id="TIGR03156">
    <property type="entry name" value="GTP_HflX"/>
    <property type="match status" value="1"/>
</dbReference>
<keyword evidence="5" id="KW-0460">Magnesium</keyword>
<keyword evidence="3" id="KW-0479">Metal-binding</keyword>
<dbReference type="PRINTS" id="PR00326">
    <property type="entry name" value="GTP1OBG"/>
</dbReference>
<proteinExistence type="inferred from homology"/>
<dbReference type="InterPro" id="IPR042108">
    <property type="entry name" value="GTPase_HflX_N_sf"/>
</dbReference>
<evidence type="ECO:0000259" key="8">
    <source>
        <dbReference type="PROSITE" id="PS51705"/>
    </source>
</evidence>
<dbReference type="Pfam" id="PF13167">
    <property type="entry name" value="GTP-bdg_N"/>
    <property type="match status" value="1"/>
</dbReference>
<feature type="domain" description="Hflx-type G" evidence="8">
    <location>
        <begin position="187"/>
        <end position="355"/>
    </location>
</feature>
<dbReference type="HAMAP" id="MF_00900">
    <property type="entry name" value="GTPase_HflX"/>
    <property type="match status" value="1"/>
</dbReference>
<dbReference type="GO" id="GO:0043022">
    <property type="term" value="F:ribosome binding"/>
    <property type="evidence" value="ECO:0007669"/>
    <property type="project" value="TreeGrafter"/>
</dbReference>
<evidence type="ECO:0000256" key="7">
    <source>
        <dbReference type="SAM" id="Coils"/>
    </source>
</evidence>
<dbReference type="InterPro" id="IPR025121">
    <property type="entry name" value="GTPase_HflX_N"/>
</dbReference>
<keyword evidence="7" id="KW-0175">Coiled coil</keyword>
<sequence>MGVKLERNSAGFEDYMEELKGLTEAAGGKVVATLIQARKKFQSSGYIGKGKIEELQHLIEELEPDMVIFDRELSPIQLRNLEQWLEIKVIDRTMLILDIFAQRARSREGKMQVELAMLQYRLPRLRGTGTQLSRVGAGIGTRGAGEQKLELDRRHIRKRIQDIKKQIEKLQVTRELHRKQRQRSGIKTVSLVGYTNAGKSSLFNSLCSIAHKSGSEQVEADQRLFQTLDTTTRRLDLPGGQQVLITDTVGFIQELPPSLVAAFHSTLEEAVDADLLLHVVDIADSNYLDKISVVEEVLKELGAERDKILTVFNKVDLLEQSPNSSRNESVYLSARSGQGLNTLLEVIKQRLQFEQEESLIRK</sequence>
<dbReference type="PROSITE" id="PS51705">
    <property type="entry name" value="G_HFLX"/>
    <property type="match status" value="1"/>
</dbReference>
<keyword evidence="4" id="KW-0547">Nucleotide-binding</keyword>
<dbReference type="InterPro" id="IPR016496">
    <property type="entry name" value="GTPase_HflX"/>
</dbReference>
<comment type="caution">
    <text evidence="9">The sequence shown here is derived from an EMBL/GenBank/DDBJ whole genome shotgun (WGS) entry which is preliminary data.</text>
</comment>
<dbReference type="EMBL" id="LNQE01001813">
    <property type="protein sequence ID" value="KUG05411.1"/>
    <property type="molecule type" value="Genomic_DNA"/>
</dbReference>
<dbReference type="GO" id="GO:0005737">
    <property type="term" value="C:cytoplasm"/>
    <property type="evidence" value="ECO:0007669"/>
    <property type="project" value="UniProtKB-SubCell"/>
</dbReference>
<dbReference type="InterPro" id="IPR032305">
    <property type="entry name" value="GTP-bd_M"/>
</dbReference>
<dbReference type="Pfam" id="PF01926">
    <property type="entry name" value="MMR_HSR1"/>
    <property type="match status" value="1"/>
</dbReference>
<dbReference type="Pfam" id="PF16360">
    <property type="entry name" value="GTP-bdg_M"/>
    <property type="match status" value="1"/>
</dbReference>
<protein>
    <submittedName>
        <fullName evidence="9">Gtp-binding protein hflx</fullName>
    </submittedName>
</protein>
<dbReference type="GO" id="GO:0005525">
    <property type="term" value="F:GTP binding"/>
    <property type="evidence" value="ECO:0007669"/>
    <property type="project" value="UniProtKB-KW"/>
</dbReference>
<dbReference type="FunFam" id="3.40.50.11060:FF:000001">
    <property type="entry name" value="GTPase HflX"/>
    <property type="match status" value="1"/>
</dbReference>
<evidence type="ECO:0000313" key="9">
    <source>
        <dbReference type="EMBL" id="KUG05411.1"/>
    </source>
</evidence>
<dbReference type="PANTHER" id="PTHR10229:SF0">
    <property type="entry name" value="GTP-BINDING PROTEIN 6-RELATED"/>
    <property type="match status" value="1"/>
</dbReference>
<feature type="coiled-coil region" evidence="7">
    <location>
        <begin position="146"/>
        <end position="180"/>
    </location>
</feature>
<keyword evidence="6" id="KW-0342">GTP-binding</keyword>
<evidence type="ECO:0000256" key="3">
    <source>
        <dbReference type="ARBA" id="ARBA00022723"/>
    </source>
</evidence>
<name>A0A0W8EAC5_9ZZZZ</name>
<reference evidence="9" key="1">
    <citation type="journal article" date="2015" name="Proc. Natl. Acad. Sci. U.S.A.">
        <title>Networks of energetic and metabolic interactions define dynamics in microbial communities.</title>
        <authorList>
            <person name="Embree M."/>
            <person name="Liu J.K."/>
            <person name="Al-Bassam M.M."/>
            <person name="Zengler K."/>
        </authorList>
    </citation>
    <scope>NUCLEOTIDE SEQUENCE</scope>
</reference>
<dbReference type="CDD" id="cd01878">
    <property type="entry name" value="HflX"/>
    <property type="match status" value="1"/>
</dbReference>
<gene>
    <name evidence="9" type="ORF">ASZ90_017092</name>
</gene>
<dbReference type="GO" id="GO:0046872">
    <property type="term" value="F:metal ion binding"/>
    <property type="evidence" value="ECO:0007669"/>
    <property type="project" value="UniProtKB-KW"/>
</dbReference>
<dbReference type="Gene3D" id="3.40.50.300">
    <property type="entry name" value="P-loop containing nucleotide triphosphate hydrolases"/>
    <property type="match status" value="1"/>
</dbReference>
<dbReference type="Gene3D" id="3.40.50.11060">
    <property type="entry name" value="GTPase HflX, N-terminal domain"/>
    <property type="match status" value="1"/>
</dbReference>
<dbReference type="InterPro" id="IPR027417">
    <property type="entry name" value="P-loop_NTPase"/>
</dbReference>
<evidence type="ECO:0000256" key="2">
    <source>
        <dbReference type="ARBA" id="ARBA00022490"/>
    </source>
</evidence>
<dbReference type="Gene3D" id="6.10.250.2860">
    <property type="match status" value="1"/>
</dbReference>
<organism evidence="9">
    <name type="scientific">hydrocarbon metagenome</name>
    <dbReference type="NCBI Taxonomy" id="938273"/>
    <lineage>
        <taxon>unclassified sequences</taxon>
        <taxon>metagenomes</taxon>
        <taxon>ecological metagenomes</taxon>
    </lineage>
</organism>
<comment type="subcellular location">
    <subcellularLocation>
        <location evidence="1">Cytoplasm</location>
    </subcellularLocation>
</comment>
<dbReference type="InterPro" id="IPR030394">
    <property type="entry name" value="G_HFLX_dom"/>
</dbReference>
<dbReference type="AlphaFoldDB" id="A0A0W8EAC5"/>
<evidence type="ECO:0000256" key="6">
    <source>
        <dbReference type="ARBA" id="ARBA00023134"/>
    </source>
</evidence>
<keyword evidence="2" id="KW-0963">Cytoplasm</keyword>
<evidence type="ECO:0000256" key="5">
    <source>
        <dbReference type="ARBA" id="ARBA00022842"/>
    </source>
</evidence>